<name>A0A0N4ZQA5_PARTI</name>
<reference evidence="3" key="1">
    <citation type="submission" date="2017-02" db="UniProtKB">
        <authorList>
            <consortium name="WormBaseParasite"/>
        </authorList>
    </citation>
    <scope>IDENTIFICATION</scope>
</reference>
<evidence type="ECO:0000313" key="3">
    <source>
        <dbReference type="WBParaSite" id="PTRK_0001070600.1"/>
    </source>
</evidence>
<feature type="chain" id="PRO_5005892062" evidence="1">
    <location>
        <begin position="20"/>
        <end position="194"/>
    </location>
</feature>
<keyword evidence="1" id="KW-0732">Signal</keyword>
<evidence type="ECO:0000313" key="2">
    <source>
        <dbReference type="Proteomes" id="UP000038045"/>
    </source>
</evidence>
<feature type="signal peptide" evidence="1">
    <location>
        <begin position="1"/>
        <end position="19"/>
    </location>
</feature>
<sequence length="194" mass="21777">MKNYCKILIIFSYISLSFSITNDGSAFHQKACDRLINLVTSLFPCSQITPWFQQAVDMFVAGDNISTVASNIVPTIMGSLTVNQNTTIITKGAPLIFTLGVTGIQDAINAIQPVMTNNLMPMGNQLETFIIQWNQEGMDKTKMKNQLYYYTLSFFTKKRIGTLMKRYKHSVGDSNFNSIKSAFGSIIFFNLYSV</sequence>
<dbReference type="Proteomes" id="UP000038045">
    <property type="component" value="Unplaced"/>
</dbReference>
<evidence type="ECO:0000256" key="1">
    <source>
        <dbReference type="SAM" id="SignalP"/>
    </source>
</evidence>
<dbReference type="WBParaSite" id="PTRK_0001070600.1">
    <property type="protein sequence ID" value="PTRK_0001070600.1"/>
    <property type="gene ID" value="PTRK_0001070600"/>
</dbReference>
<protein>
    <submittedName>
        <fullName evidence="3">Conjugative transfer protein</fullName>
    </submittedName>
</protein>
<proteinExistence type="predicted"/>
<dbReference type="AlphaFoldDB" id="A0A0N4ZQA5"/>
<keyword evidence="2" id="KW-1185">Reference proteome</keyword>
<organism evidence="2 3">
    <name type="scientific">Parastrongyloides trichosuri</name>
    <name type="common">Possum-specific nematode worm</name>
    <dbReference type="NCBI Taxonomy" id="131310"/>
    <lineage>
        <taxon>Eukaryota</taxon>
        <taxon>Metazoa</taxon>
        <taxon>Ecdysozoa</taxon>
        <taxon>Nematoda</taxon>
        <taxon>Chromadorea</taxon>
        <taxon>Rhabditida</taxon>
        <taxon>Tylenchina</taxon>
        <taxon>Panagrolaimomorpha</taxon>
        <taxon>Strongyloidoidea</taxon>
        <taxon>Strongyloididae</taxon>
        <taxon>Parastrongyloides</taxon>
    </lineage>
</organism>
<accession>A0A0N4ZQA5</accession>